<keyword evidence="3" id="KW-1185">Reference proteome</keyword>
<protein>
    <submittedName>
        <fullName evidence="2">Uncharacterized protein</fullName>
    </submittedName>
</protein>
<feature type="region of interest" description="Disordered" evidence="1">
    <location>
        <begin position="139"/>
        <end position="287"/>
    </location>
</feature>
<name>A0A9Q3CJ78_9BASI</name>
<dbReference type="EMBL" id="AVOT02007322">
    <property type="protein sequence ID" value="MBW0483636.1"/>
    <property type="molecule type" value="Genomic_DNA"/>
</dbReference>
<accession>A0A9Q3CJ78</accession>
<sequence>MVRLPQGLSIRTDPPKLVAEATELYTTMASLFKRAENDTKNGKPKQFAKNASDATYICEDGKKHEKIQAIDCFNALARILYGADDSLEGGLTRLLYGCPQTGGKILIGSAQGSSSNLTITVQPGSGKQECEPHLYGARHSQKNGTLQGDNRQDKNATLPGDNRQGKNGTLPGDNRQDKNGTLPGDSRQEKNGTLLGDNRQEKSVTPPADPRQQKSGTLPVDNRKQNSGTPPVEEKSGTQQGDSSGILHHLEINGDFTAAGLKTPPEQPMPNQPKSGPEKSEKKPSST</sequence>
<evidence type="ECO:0000256" key="1">
    <source>
        <dbReference type="SAM" id="MobiDB-lite"/>
    </source>
</evidence>
<evidence type="ECO:0000313" key="2">
    <source>
        <dbReference type="EMBL" id="MBW0483636.1"/>
    </source>
</evidence>
<proteinExistence type="predicted"/>
<gene>
    <name evidence="2" type="ORF">O181_023351</name>
</gene>
<reference evidence="2" key="1">
    <citation type="submission" date="2021-03" db="EMBL/GenBank/DDBJ databases">
        <title>Draft genome sequence of rust myrtle Austropuccinia psidii MF-1, a brazilian biotype.</title>
        <authorList>
            <person name="Quecine M.C."/>
            <person name="Pachon D.M.R."/>
            <person name="Bonatelli M.L."/>
            <person name="Correr F.H."/>
            <person name="Franceschini L.M."/>
            <person name="Leite T.F."/>
            <person name="Margarido G.R.A."/>
            <person name="Almeida C.A."/>
            <person name="Ferrarezi J.A."/>
            <person name="Labate C.A."/>
        </authorList>
    </citation>
    <scope>NUCLEOTIDE SEQUENCE</scope>
    <source>
        <strain evidence="2">MF-1</strain>
    </source>
</reference>
<comment type="caution">
    <text evidence="2">The sequence shown here is derived from an EMBL/GenBank/DDBJ whole genome shotgun (WGS) entry which is preliminary data.</text>
</comment>
<dbReference type="AlphaFoldDB" id="A0A9Q3CJ78"/>
<organism evidence="2 3">
    <name type="scientific">Austropuccinia psidii MF-1</name>
    <dbReference type="NCBI Taxonomy" id="1389203"/>
    <lineage>
        <taxon>Eukaryota</taxon>
        <taxon>Fungi</taxon>
        <taxon>Dikarya</taxon>
        <taxon>Basidiomycota</taxon>
        <taxon>Pucciniomycotina</taxon>
        <taxon>Pucciniomycetes</taxon>
        <taxon>Pucciniales</taxon>
        <taxon>Sphaerophragmiaceae</taxon>
        <taxon>Austropuccinia</taxon>
    </lineage>
</organism>
<feature type="compositionally biased region" description="Basic and acidic residues" evidence="1">
    <location>
        <begin position="276"/>
        <end position="287"/>
    </location>
</feature>
<evidence type="ECO:0000313" key="3">
    <source>
        <dbReference type="Proteomes" id="UP000765509"/>
    </source>
</evidence>
<dbReference type="Proteomes" id="UP000765509">
    <property type="component" value="Unassembled WGS sequence"/>
</dbReference>